<comment type="caution">
    <text evidence="1">The sequence shown here is derived from an EMBL/GenBank/DDBJ whole genome shotgun (WGS) entry which is preliminary data.</text>
</comment>
<keyword evidence="2" id="KW-1185">Reference proteome</keyword>
<sequence>MTDPTPDRLILDITPDLERVDSVMTRIISDPATTNDFLRDPSGVVTRLGLHPETSREIHDRVNRVFYAVLTNRELLELLTEHYSRFGPSGSDRQTFESAIQGGELGNSLEYDIAGFEHLAGNPEMLRRVFLATLTDLNDRRILLNRYSADRITEYVDELVRAVGERRAVREFPILEEWDENYGIGKPYGGLGVLEVGPAVTLVAAVEAGAIVTLLVEVNVYADFSRDTQRRAVLGDPDAARKMATAGALFRLAGEMMVHVSNFEGRP</sequence>
<name>A0ABN0V4V1_9ACTN</name>
<protein>
    <submittedName>
        <fullName evidence="1">Uncharacterized protein</fullName>
    </submittedName>
</protein>
<evidence type="ECO:0000313" key="2">
    <source>
        <dbReference type="Proteomes" id="UP001501867"/>
    </source>
</evidence>
<reference evidence="1 2" key="1">
    <citation type="journal article" date="2019" name="Int. J. Syst. Evol. Microbiol.">
        <title>The Global Catalogue of Microorganisms (GCM) 10K type strain sequencing project: providing services to taxonomists for standard genome sequencing and annotation.</title>
        <authorList>
            <consortium name="The Broad Institute Genomics Platform"/>
            <consortium name="The Broad Institute Genome Sequencing Center for Infectious Disease"/>
            <person name="Wu L."/>
            <person name="Ma J."/>
        </authorList>
    </citation>
    <scope>NUCLEOTIDE SEQUENCE [LARGE SCALE GENOMIC DNA]</scope>
    <source>
        <strain evidence="1 2">JCM 4505</strain>
    </source>
</reference>
<dbReference type="Proteomes" id="UP001501867">
    <property type="component" value="Unassembled WGS sequence"/>
</dbReference>
<organism evidence="1 2">
    <name type="scientific">Streptomyces polychromogenes</name>
    <dbReference type="NCBI Taxonomy" id="67342"/>
    <lineage>
        <taxon>Bacteria</taxon>
        <taxon>Bacillati</taxon>
        <taxon>Actinomycetota</taxon>
        <taxon>Actinomycetes</taxon>
        <taxon>Kitasatosporales</taxon>
        <taxon>Streptomycetaceae</taxon>
        <taxon>Streptomyces</taxon>
    </lineage>
</organism>
<accession>A0ABN0V4V1</accession>
<gene>
    <name evidence="1" type="ORF">GCM10010302_10710</name>
</gene>
<dbReference type="EMBL" id="BAAABV010000009">
    <property type="protein sequence ID" value="GAA0274935.1"/>
    <property type="molecule type" value="Genomic_DNA"/>
</dbReference>
<dbReference type="RefSeq" id="WP_344153181.1">
    <property type="nucleotide sequence ID" value="NZ_BAAABV010000009.1"/>
</dbReference>
<proteinExistence type="predicted"/>
<evidence type="ECO:0000313" key="1">
    <source>
        <dbReference type="EMBL" id="GAA0274935.1"/>
    </source>
</evidence>